<dbReference type="EMBL" id="LAZR01002054">
    <property type="protein sequence ID" value="KKN35218.1"/>
    <property type="molecule type" value="Genomic_DNA"/>
</dbReference>
<evidence type="ECO:0000313" key="1">
    <source>
        <dbReference type="EMBL" id="KKN35218.1"/>
    </source>
</evidence>
<dbReference type="AlphaFoldDB" id="A0A0F9T144"/>
<accession>A0A0F9T144</accession>
<sequence length="135" mass="14787">MLDMRGKIVYDGVAVSTQSHSRPIIVSQPRGAGDVWKQNRRQASGFSVCGGNPMLDDINESMSEIDLADYAQGLADGATSDDPKPKATQAGLTKLLLEMIDFQQRLLSVNGKLVETLTELRDYLARSREERTDGS</sequence>
<organism evidence="1">
    <name type="scientific">marine sediment metagenome</name>
    <dbReference type="NCBI Taxonomy" id="412755"/>
    <lineage>
        <taxon>unclassified sequences</taxon>
        <taxon>metagenomes</taxon>
        <taxon>ecological metagenomes</taxon>
    </lineage>
</organism>
<gene>
    <name evidence="1" type="ORF">LCGC14_0785900</name>
</gene>
<reference evidence="1" key="1">
    <citation type="journal article" date="2015" name="Nature">
        <title>Complex archaea that bridge the gap between prokaryotes and eukaryotes.</title>
        <authorList>
            <person name="Spang A."/>
            <person name="Saw J.H."/>
            <person name="Jorgensen S.L."/>
            <person name="Zaremba-Niedzwiedzka K."/>
            <person name="Martijn J."/>
            <person name="Lind A.E."/>
            <person name="van Eijk R."/>
            <person name="Schleper C."/>
            <person name="Guy L."/>
            <person name="Ettema T.J."/>
        </authorList>
    </citation>
    <scope>NUCLEOTIDE SEQUENCE</scope>
</reference>
<protein>
    <submittedName>
        <fullName evidence="1">Uncharacterized protein</fullName>
    </submittedName>
</protein>
<name>A0A0F9T144_9ZZZZ</name>
<proteinExistence type="predicted"/>
<comment type="caution">
    <text evidence="1">The sequence shown here is derived from an EMBL/GenBank/DDBJ whole genome shotgun (WGS) entry which is preliminary data.</text>
</comment>